<proteinExistence type="predicted"/>
<keyword evidence="2" id="KW-1185">Reference proteome</keyword>
<dbReference type="OrthoDB" id="269446at2"/>
<sequence>MNDIPPKNTPPKKRTRINRDTQARIVLLIQKMLTHGHFTGDIKDAISEKFRISGRSVERYITRARREMQQEVENYLERHRADSFFFYRSIVDNPNSADRDRLRARERIDKLLSLDTQAPSEKDPTDFKLEDLKKMTDEEFDALYQKNLKKTD</sequence>
<evidence type="ECO:0000313" key="1">
    <source>
        <dbReference type="EMBL" id="QDV50329.1"/>
    </source>
</evidence>
<dbReference type="KEGG" id="gfm:Enr17x_23670"/>
<dbReference type="Proteomes" id="UP000318313">
    <property type="component" value="Chromosome"/>
</dbReference>
<protein>
    <submittedName>
        <fullName evidence="1">Uncharacterized protein</fullName>
    </submittedName>
</protein>
<dbReference type="EMBL" id="CP037452">
    <property type="protein sequence ID" value="QDV50329.1"/>
    <property type="molecule type" value="Genomic_DNA"/>
</dbReference>
<gene>
    <name evidence="1" type="ORF">Enr17x_23670</name>
</gene>
<organism evidence="1 2">
    <name type="scientific">Gimesia fumaroli</name>
    <dbReference type="NCBI Taxonomy" id="2527976"/>
    <lineage>
        <taxon>Bacteria</taxon>
        <taxon>Pseudomonadati</taxon>
        <taxon>Planctomycetota</taxon>
        <taxon>Planctomycetia</taxon>
        <taxon>Planctomycetales</taxon>
        <taxon>Planctomycetaceae</taxon>
        <taxon>Gimesia</taxon>
    </lineage>
</organism>
<accession>A0A518IBA9</accession>
<dbReference type="AlphaFoldDB" id="A0A518IBA9"/>
<reference evidence="1 2" key="1">
    <citation type="submission" date="2019-03" db="EMBL/GenBank/DDBJ databases">
        <title>Deep-cultivation of Planctomycetes and their phenomic and genomic characterization uncovers novel biology.</title>
        <authorList>
            <person name="Wiegand S."/>
            <person name="Jogler M."/>
            <person name="Boedeker C."/>
            <person name="Pinto D."/>
            <person name="Vollmers J."/>
            <person name="Rivas-Marin E."/>
            <person name="Kohn T."/>
            <person name="Peeters S.H."/>
            <person name="Heuer A."/>
            <person name="Rast P."/>
            <person name="Oberbeckmann S."/>
            <person name="Bunk B."/>
            <person name="Jeske O."/>
            <person name="Meyerdierks A."/>
            <person name="Storesund J.E."/>
            <person name="Kallscheuer N."/>
            <person name="Luecker S."/>
            <person name="Lage O.M."/>
            <person name="Pohl T."/>
            <person name="Merkel B.J."/>
            <person name="Hornburger P."/>
            <person name="Mueller R.-W."/>
            <person name="Bruemmer F."/>
            <person name="Labrenz M."/>
            <person name="Spormann A.M."/>
            <person name="Op den Camp H."/>
            <person name="Overmann J."/>
            <person name="Amann R."/>
            <person name="Jetten M.S.M."/>
            <person name="Mascher T."/>
            <person name="Medema M.H."/>
            <person name="Devos D.P."/>
            <person name="Kaster A.-K."/>
            <person name="Ovreas L."/>
            <person name="Rohde M."/>
            <person name="Galperin M.Y."/>
            <person name="Jogler C."/>
        </authorList>
    </citation>
    <scope>NUCLEOTIDE SEQUENCE [LARGE SCALE GENOMIC DNA]</scope>
    <source>
        <strain evidence="1 2">Enr17</strain>
    </source>
</reference>
<name>A0A518IBA9_9PLAN</name>
<dbReference type="RefSeq" id="WP_145308743.1">
    <property type="nucleotide sequence ID" value="NZ_CP037452.1"/>
</dbReference>
<evidence type="ECO:0000313" key="2">
    <source>
        <dbReference type="Proteomes" id="UP000318313"/>
    </source>
</evidence>